<dbReference type="InterPro" id="IPR013519">
    <property type="entry name" value="Int_alpha_beta-p"/>
</dbReference>
<dbReference type="GeneID" id="102749767"/>
<dbReference type="InterPro" id="IPR000413">
    <property type="entry name" value="Integrin_alpha"/>
</dbReference>
<dbReference type="PROSITE" id="PS51470">
    <property type="entry name" value="FG_GAP"/>
    <property type="match status" value="1"/>
</dbReference>
<dbReference type="Proteomes" id="UP000245341">
    <property type="component" value="Unplaced"/>
</dbReference>
<feature type="compositionally biased region" description="Low complexity" evidence="6">
    <location>
        <begin position="432"/>
        <end position="451"/>
    </location>
</feature>
<keyword evidence="5" id="KW-0675">Receptor</keyword>
<feature type="repeat" description="FG-GAP" evidence="4">
    <location>
        <begin position="243"/>
        <end position="308"/>
    </location>
</feature>
<dbReference type="SUPFAM" id="SSF69318">
    <property type="entry name" value="Integrin alpha N-terminal domain"/>
    <property type="match status" value="1"/>
</dbReference>
<feature type="compositionally biased region" description="Low complexity" evidence="6">
    <location>
        <begin position="402"/>
        <end position="417"/>
    </location>
</feature>
<dbReference type="GO" id="GO:0009897">
    <property type="term" value="C:external side of plasma membrane"/>
    <property type="evidence" value="ECO:0007669"/>
    <property type="project" value="TreeGrafter"/>
</dbReference>
<dbReference type="AlphaFoldDB" id="A0A2U3Y574"/>
<evidence type="ECO:0000256" key="6">
    <source>
        <dbReference type="SAM" id="MobiDB-lite"/>
    </source>
</evidence>
<organism evidence="7 8">
    <name type="scientific">Leptonychotes weddellii</name>
    <name type="common">Weddell seal</name>
    <name type="synonym">Otaria weddellii</name>
    <dbReference type="NCBI Taxonomy" id="9713"/>
    <lineage>
        <taxon>Eukaryota</taxon>
        <taxon>Metazoa</taxon>
        <taxon>Chordata</taxon>
        <taxon>Craniata</taxon>
        <taxon>Vertebrata</taxon>
        <taxon>Euteleostomi</taxon>
        <taxon>Mammalia</taxon>
        <taxon>Eutheria</taxon>
        <taxon>Laurasiatheria</taxon>
        <taxon>Carnivora</taxon>
        <taxon>Caniformia</taxon>
        <taxon>Pinnipedia</taxon>
        <taxon>Phocidae</taxon>
        <taxon>Monachinae</taxon>
        <taxon>Lobodontini</taxon>
        <taxon>Leptonychotes</taxon>
    </lineage>
</organism>
<protein>
    <submittedName>
        <fullName evidence="8">Integrin alpha-IIb-like</fullName>
    </submittedName>
</protein>
<sequence length="534" mass="57156">VAIVAGAPRTLGPSQEETGGVFLCPWRAEGSQCTLLPFHLNDETRHVGSHTFQTFKARQGLGASVVSWNDNIVACAPWQHWNALEKTEEAEKTPVGGCFVAQLQNGHRAEYSPCRANTMSQVYVKNGFRDDRRYCEAGFSSVVTQAGELVLGAPGGYFFLGLLARAPITSIVSSYRPGTLLWHVPNQSFTFDYSKPEYYDGYRGYSVAVGEFDGDLSTTEYVLGAPTWSWTLGAVEILNSYHQTLHKLHGEQMASYFGHSVTVTDVNGDGRHDLLVGAPLYMESRADRKLAEVGRVYLFLQPRGHHVLGVPSLLLTGTQLYGRFGSAIAPLGDLDRDGYNDEDTEEERESALPALAWQVRGSSGTPAGNARPGYWWDGVCENTVLSAVLPPVTRDVETRDLGALARPGTRGAAAGPGEVAGGRGRRHSGHVAGRPAEGGASRRGPGAGRARVLSETALVRGERARTVNRPRSRHGPAGLRELRSASTGLESGGRSWTWVAGPAGDGGGGGPPEVPGNLSRRGSGGPESRAVRPT</sequence>
<dbReference type="SMART" id="SM00191">
    <property type="entry name" value="Int_alpha"/>
    <property type="match status" value="3"/>
</dbReference>
<dbReference type="KEGG" id="lww:102749767"/>
<dbReference type="PANTHER" id="PTHR23220">
    <property type="entry name" value="INTEGRIN ALPHA"/>
    <property type="match status" value="1"/>
</dbReference>
<dbReference type="GO" id="GO:0007160">
    <property type="term" value="P:cell-matrix adhesion"/>
    <property type="evidence" value="ECO:0007669"/>
    <property type="project" value="TreeGrafter"/>
</dbReference>
<reference evidence="8" key="1">
    <citation type="submission" date="2025-08" db="UniProtKB">
        <authorList>
            <consortium name="RefSeq"/>
        </authorList>
    </citation>
    <scope>IDENTIFICATION</scope>
    <source>
        <tissue evidence="8">Liver</tissue>
    </source>
</reference>
<keyword evidence="3" id="KW-0325">Glycoprotein</keyword>
<dbReference type="PRINTS" id="PR01185">
    <property type="entry name" value="INTEGRINA"/>
</dbReference>
<name>A0A2U3Y574_LEPWE</name>
<dbReference type="OrthoDB" id="5317514at2759"/>
<proteinExistence type="inferred from homology"/>
<dbReference type="GO" id="GO:0033627">
    <property type="term" value="P:cell adhesion mediated by integrin"/>
    <property type="evidence" value="ECO:0007669"/>
    <property type="project" value="TreeGrafter"/>
</dbReference>
<comment type="subcellular location">
    <subcellularLocation>
        <location evidence="5">Membrane</location>
        <topology evidence="5">Single-pass type I membrane protein</topology>
    </subcellularLocation>
</comment>
<dbReference type="PANTHER" id="PTHR23220:SF73">
    <property type="entry name" value="INTEGRIN ALPHA-IIB"/>
    <property type="match status" value="1"/>
</dbReference>
<evidence type="ECO:0000313" key="8">
    <source>
        <dbReference type="RefSeq" id="XP_006738872.1"/>
    </source>
</evidence>
<keyword evidence="1" id="KW-0732">Signal</keyword>
<feature type="non-terminal residue" evidence="8">
    <location>
        <position position="1"/>
    </location>
</feature>
<dbReference type="Pfam" id="PF01839">
    <property type="entry name" value="FG-GAP"/>
    <property type="match status" value="1"/>
</dbReference>
<evidence type="ECO:0000256" key="3">
    <source>
        <dbReference type="ARBA" id="ARBA00023180"/>
    </source>
</evidence>
<accession>A0A2U3Y574</accession>
<dbReference type="STRING" id="9713.A0A2U3Y574"/>
<dbReference type="GO" id="GO:0005178">
    <property type="term" value="F:integrin binding"/>
    <property type="evidence" value="ECO:0007669"/>
    <property type="project" value="TreeGrafter"/>
</dbReference>
<dbReference type="GO" id="GO:0098609">
    <property type="term" value="P:cell-cell adhesion"/>
    <property type="evidence" value="ECO:0007669"/>
    <property type="project" value="TreeGrafter"/>
</dbReference>
<evidence type="ECO:0000256" key="1">
    <source>
        <dbReference type="ARBA" id="ARBA00022729"/>
    </source>
</evidence>
<dbReference type="GO" id="GO:0007229">
    <property type="term" value="P:integrin-mediated signaling pathway"/>
    <property type="evidence" value="ECO:0007669"/>
    <property type="project" value="UniProtKB-KW"/>
</dbReference>
<keyword evidence="5" id="KW-0130">Cell adhesion</keyword>
<dbReference type="Gene3D" id="2.130.10.130">
    <property type="entry name" value="Integrin alpha, N-terminal"/>
    <property type="match status" value="1"/>
</dbReference>
<dbReference type="GO" id="GO:0008305">
    <property type="term" value="C:integrin complex"/>
    <property type="evidence" value="ECO:0007669"/>
    <property type="project" value="InterPro"/>
</dbReference>
<dbReference type="InterPro" id="IPR013517">
    <property type="entry name" value="FG-GAP"/>
</dbReference>
<evidence type="ECO:0000313" key="7">
    <source>
        <dbReference type="Proteomes" id="UP000245341"/>
    </source>
</evidence>
<evidence type="ECO:0000256" key="4">
    <source>
        <dbReference type="PROSITE-ProRule" id="PRU00803"/>
    </source>
</evidence>
<keyword evidence="7" id="KW-1185">Reference proteome</keyword>
<feature type="region of interest" description="Disordered" evidence="6">
    <location>
        <begin position="402"/>
        <end position="534"/>
    </location>
</feature>
<evidence type="ECO:0000256" key="2">
    <source>
        <dbReference type="ARBA" id="ARBA00022737"/>
    </source>
</evidence>
<keyword evidence="2" id="KW-0677">Repeat</keyword>
<dbReference type="GO" id="GO:0001525">
    <property type="term" value="P:angiogenesis"/>
    <property type="evidence" value="ECO:0007669"/>
    <property type="project" value="TreeGrafter"/>
</dbReference>
<keyword evidence="5" id="KW-0401">Integrin</keyword>
<evidence type="ECO:0000256" key="5">
    <source>
        <dbReference type="RuleBase" id="RU003762"/>
    </source>
</evidence>
<dbReference type="InterPro" id="IPR028994">
    <property type="entry name" value="Integrin_alpha_N"/>
</dbReference>
<comment type="similarity">
    <text evidence="5">Belongs to the integrin alpha chain family.</text>
</comment>
<dbReference type="RefSeq" id="XP_006738872.1">
    <property type="nucleotide sequence ID" value="XM_006738809.1"/>
</dbReference>
<gene>
    <name evidence="8" type="primary">LOC102749767</name>
</gene>